<gene>
    <name evidence="2" type="ORF">B0J13DRAFT_613252</name>
</gene>
<organism evidence="2 3">
    <name type="scientific">Dactylonectria estremocensis</name>
    <dbReference type="NCBI Taxonomy" id="1079267"/>
    <lineage>
        <taxon>Eukaryota</taxon>
        <taxon>Fungi</taxon>
        <taxon>Dikarya</taxon>
        <taxon>Ascomycota</taxon>
        <taxon>Pezizomycotina</taxon>
        <taxon>Sordariomycetes</taxon>
        <taxon>Hypocreomycetidae</taxon>
        <taxon>Hypocreales</taxon>
        <taxon>Nectriaceae</taxon>
        <taxon>Dactylonectria</taxon>
    </lineage>
</organism>
<comment type="caution">
    <text evidence="2">The sequence shown here is derived from an EMBL/GenBank/DDBJ whole genome shotgun (WGS) entry which is preliminary data.</text>
</comment>
<feature type="compositionally biased region" description="Basic and acidic residues" evidence="1">
    <location>
        <begin position="245"/>
        <end position="261"/>
    </location>
</feature>
<evidence type="ECO:0000313" key="2">
    <source>
        <dbReference type="EMBL" id="KAH7117178.1"/>
    </source>
</evidence>
<feature type="compositionally biased region" description="Polar residues" evidence="1">
    <location>
        <begin position="82"/>
        <end position="94"/>
    </location>
</feature>
<reference evidence="2" key="1">
    <citation type="journal article" date="2021" name="Nat. Commun.">
        <title>Genetic determinants of endophytism in the Arabidopsis root mycobiome.</title>
        <authorList>
            <person name="Mesny F."/>
            <person name="Miyauchi S."/>
            <person name="Thiergart T."/>
            <person name="Pickel B."/>
            <person name="Atanasova L."/>
            <person name="Karlsson M."/>
            <person name="Huettel B."/>
            <person name="Barry K.W."/>
            <person name="Haridas S."/>
            <person name="Chen C."/>
            <person name="Bauer D."/>
            <person name="Andreopoulos W."/>
            <person name="Pangilinan J."/>
            <person name="LaButti K."/>
            <person name="Riley R."/>
            <person name="Lipzen A."/>
            <person name="Clum A."/>
            <person name="Drula E."/>
            <person name="Henrissat B."/>
            <person name="Kohler A."/>
            <person name="Grigoriev I.V."/>
            <person name="Martin F.M."/>
            <person name="Hacquard S."/>
        </authorList>
    </citation>
    <scope>NUCLEOTIDE SEQUENCE</scope>
    <source>
        <strain evidence="2">MPI-CAGE-AT-0021</strain>
    </source>
</reference>
<feature type="region of interest" description="Disordered" evidence="1">
    <location>
        <begin position="245"/>
        <end position="268"/>
    </location>
</feature>
<sequence length="268" mass="29326">MPFGTSLGSSDLPTYGSSMTARYIELGYTALGGPLGGCSTEPLSMAPIDYSKWDNIDTDSEPQTPTEQVPPVKANPAPAPATSQSDAPASTATHSASGSIQAVIVRCDVERLKFAPWSATTIQADHPVFSQPVPPVPGLIDVPLVLYRVGAQSANRADLDNQIATYLNIDAESGFAPSEWRSYVGTVVVARKDMKPLLPHHLEGVWMYCDRILDLFGEGEGAPRSLYNRQAFEEWWKDYCEEQKEFRPGNGGEKDPDDWRAVRSPYEM</sequence>
<evidence type="ECO:0000313" key="3">
    <source>
        <dbReference type="Proteomes" id="UP000717696"/>
    </source>
</evidence>
<dbReference type="EMBL" id="JAGMUU010000034">
    <property type="protein sequence ID" value="KAH7117178.1"/>
    <property type="molecule type" value="Genomic_DNA"/>
</dbReference>
<dbReference type="AlphaFoldDB" id="A0A9P9DDC4"/>
<proteinExistence type="predicted"/>
<evidence type="ECO:0000256" key="1">
    <source>
        <dbReference type="SAM" id="MobiDB-lite"/>
    </source>
</evidence>
<keyword evidence="3" id="KW-1185">Reference proteome</keyword>
<protein>
    <recommendedName>
        <fullName evidence="4">Ectomycorrhiza-upregulated zf-mynd domain-containing protein</fullName>
    </recommendedName>
</protein>
<dbReference type="OrthoDB" id="5046144at2759"/>
<evidence type="ECO:0008006" key="4">
    <source>
        <dbReference type="Google" id="ProtNLM"/>
    </source>
</evidence>
<dbReference type="Proteomes" id="UP000717696">
    <property type="component" value="Unassembled WGS sequence"/>
</dbReference>
<name>A0A9P9DDC4_9HYPO</name>
<accession>A0A9P9DDC4</accession>
<feature type="region of interest" description="Disordered" evidence="1">
    <location>
        <begin position="49"/>
        <end position="94"/>
    </location>
</feature>